<sequence>MLLILFCDIICRRKTGKPLPDLAMQIISHHLKRLKKNTTKLEEPLECDCNERLVIKGACKKKWTKHIFTKYRIKNAFRYR</sequence>
<dbReference type="EMBL" id="MN738791">
    <property type="protein sequence ID" value="QHT37234.1"/>
    <property type="molecule type" value="Genomic_DNA"/>
</dbReference>
<dbReference type="AlphaFoldDB" id="A0A6C0F822"/>
<organism evidence="1">
    <name type="scientific">viral metagenome</name>
    <dbReference type="NCBI Taxonomy" id="1070528"/>
    <lineage>
        <taxon>unclassified sequences</taxon>
        <taxon>metagenomes</taxon>
        <taxon>organismal metagenomes</taxon>
    </lineage>
</organism>
<protein>
    <submittedName>
        <fullName evidence="1">Uncharacterized protein</fullName>
    </submittedName>
</protein>
<evidence type="ECO:0000313" key="1">
    <source>
        <dbReference type="EMBL" id="QHT37234.1"/>
    </source>
</evidence>
<name>A0A6C0F822_9ZZZZ</name>
<accession>A0A6C0F822</accession>
<reference evidence="1" key="1">
    <citation type="journal article" date="2020" name="Nature">
        <title>Giant virus diversity and host interactions through global metagenomics.</title>
        <authorList>
            <person name="Schulz F."/>
            <person name="Roux S."/>
            <person name="Paez-Espino D."/>
            <person name="Jungbluth S."/>
            <person name="Walsh D.A."/>
            <person name="Denef V.J."/>
            <person name="McMahon K.D."/>
            <person name="Konstantinidis K.T."/>
            <person name="Eloe-Fadrosh E.A."/>
            <person name="Kyrpides N.C."/>
            <person name="Woyke T."/>
        </authorList>
    </citation>
    <scope>NUCLEOTIDE SEQUENCE</scope>
    <source>
        <strain evidence="1">GVMAG-S-ERX555967-131</strain>
    </source>
</reference>
<proteinExistence type="predicted"/>